<dbReference type="CDD" id="cd00397">
    <property type="entry name" value="DNA_BRE_C"/>
    <property type="match status" value="1"/>
</dbReference>
<keyword evidence="2" id="KW-0233">DNA recombination</keyword>
<dbReference type="Proteomes" id="UP001500483">
    <property type="component" value="Unassembled WGS sequence"/>
</dbReference>
<sequence length="301" mass="33975">MQEQWDGLIRDYGKALKCENKSSKTIELYVSTATRFADWLATQDRLGDVAAVTRADVGDWITELLETRKPATANGRFRASQQWFHFLVDEDEITVSPMQRMKPPHVPEVPVPVVPLATVKALLKQCDGKDLMSRRDAAIIRLLIDTGGRLAEITGLKVDDLDLEQDQVLVLGKGSRPRMLPIGSNTSLALSRYLRVRSREKFAKSSQLWLGEKNRGPLASNGIKIMLRRRGRALDPPLANLHAHQFRHTNAHEWLAAGGNESDLMRLMGWRSPQMLRRYGASLADERARDAHRRLSLGDRI</sequence>
<comment type="caution">
    <text evidence="6">The sequence shown here is derived from an EMBL/GenBank/DDBJ whole genome shotgun (WGS) entry which is preliminary data.</text>
</comment>
<dbReference type="InterPro" id="IPR044068">
    <property type="entry name" value="CB"/>
</dbReference>
<gene>
    <name evidence="6" type="ORF">GCM10020366_47770</name>
</gene>
<proteinExistence type="predicted"/>
<evidence type="ECO:0008006" key="8">
    <source>
        <dbReference type="Google" id="ProtNLM"/>
    </source>
</evidence>
<feature type="domain" description="Core-binding (CB)" evidence="5">
    <location>
        <begin position="3"/>
        <end position="88"/>
    </location>
</feature>
<dbReference type="RefSeq" id="WP_344929540.1">
    <property type="nucleotide sequence ID" value="NZ_BAAAYK010000038.1"/>
</dbReference>
<evidence type="ECO:0000313" key="6">
    <source>
        <dbReference type="EMBL" id="GAA3361916.1"/>
    </source>
</evidence>
<dbReference type="InterPro" id="IPR011010">
    <property type="entry name" value="DNA_brk_join_enz"/>
</dbReference>
<evidence type="ECO:0000259" key="5">
    <source>
        <dbReference type="PROSITE" id="PS51900"/>
    </source>
</evidence>
<evidence type="ECO:0000256" key="1">
    <source>
        <dbReference type="ARBA" id="ARBA00023125"/>
    </source>
</evidence>
<protein>
    <recommendedName>
        <fullName evidence="8">Integrase</fullName>
    </recommendedName>
</protein>
<evidence type="ECO:0000313" key="7">
    <source>
        <dbReference type="Proteomes" id="UP001500483"/>
    </source>
</evidence>
<dbReference type="InterPro" id="IPR010998">
    <property type="entry name" value="Integrase_recombinase_N"/>
</dbReference>
<dbReference type="Gene3D" id="1.10.443.10">
    <property type="entry name" value="Intergrase catalytic core"/>
    <property type="match status" value="1"/>
</dbReference>
<dbReference type="SUPFAM" id="SSF56349">
    <property type="entry name" value="DNA breaking-rejoining enzymes"/>
    <property type="match status" value="1"/>
</dbReference>
<dbReference type="Gene3D" id="1.10.150.130">
    <property type="match status" value="1"/>
</dbReference>
<accession>A0ABP6RWI1</accession>
<feature type="domain" description="Tyr recombinase" evidence="4">
    <location>
        <begin position="108"/>
        <end position="293"/>
    </location>
</feature>
<dbReference type="PANTHER" id="PTHR30349">
    <property type="entry name" value="PHAGE INTEGRASE-RELATED"/>
    <property type="match status" value="1"/>
</dbReference>
<evidence type="ECO:0000259" key="4">
    <source>
        <dbReference type="PROSITE" id="PS51898"/>
    </source>
</evidence>
<evidence type="ECO:0000256" key="2">
    <source>
        <dbReference type="ARBA" id="ARBA00023172"/>
    </source>
</evidence>
<dbReference type="InterPro" id="IPR050090">
    <property type="entry name" value="Tyrosine_recombinase_XerCD"/>
</dbReference>
<dbReference type="InterPro" id="IPR002104">
    <property type="entry name" value="Integrase_catalytic"/>
</dbReference>
<organism evidence="6 7">
    <name type="scientific">Saccharopolyspora gregorii</name>
    <dbReference type="NCBI Taxonomy" id="33914"/>
    <lineage>
        <taxon>Bacteria</taxon>
        <taxon>Bacillati</taxon>
        <taxon>Actinomycetota</taxon>
        <taxon>Actinomycetes</taxon>
        <taxon>Pseudonocardiales</taxon>
        <taxon>Pseudonocardiaceae</taxon>
        <taxon>Saccharopolyspora</taxon>
    </lineage>
</organism>
<reference evidence="7" key="1">
    <citation type="journal article" date="2019" name="Int. J. Syst. Evol. Microbiol.">
        <title>The Global Catalogue of Microorganisms (GCM) 10K type strain sequencing project: providing services to taxonomists for standard genome sequencing and annotation.</title>
        <authorList>
            <consortium name="The Broad Institute Genomics Platform"/>
            <consortium name="The Broad Institute Genome Sequencing Center for Infectious Disease"/>
            <person name="Wu L."/>
            <person name="Ma J."/>
        </authorList>
    </citation>
    <scope>NUCLEOTIDE SEQUENCE [LARGE SCALE GENOMIC DNA]</scope>
    <source>
        <strain evidence="7">JCM 9687</strain>
    </source>
</reference>
<dbReference type="Pfam" id="PF00589">
    <property type="entry name" value="Phage_integrase"/>
    <property type="match status" value="1"/>
</dbReference>
<keyword evidence="1 3" id="KW-0238">DNA-binding</keyword>
<dbReference type="PANTHER" id="PTHR30349:SF90">
    <property type="entry name" value="TYROSINE RECOMBINASE XERD"/>
    <property type="match status" value="1"/>
</dbReference>
<dbReference type="PROSITE" id="PS51898">
    <property type="entry name" value="TYR_RECOMBINASE"/>
    <property type="match status" value="1"/>
</dbReference>
<name>A0ABP6RWI1_9PSEU</name>
<dbReference type="InterPro" id="IPR013762">
    <property type="entry name" value="Integrase-like_cat_sf"/>
</dbReference>
<dbReference type="EMBL" id="BAAAYK010000038">
    <property type="protein sequence ID" value="GAA3361916.1"/>
    <property type="molecule type" value="Genomic_DNA"/>
</dbReference>
<keyword evidence="7" id="KW-1185">Reference proteome</keyword>
<evidence type="ECO:0000256" key="3">
    <source>
        <dbReference type="PROSITE-ProRule" id="PRU01248"/>
    </source>
</evidence>
<dbReference type="PROSITE" id="PS51900">
    <property type="entry name" value="CB"/>
    <property type="match status" value="1"/>
</dbReference>